<dbReference type="PANTHER" id="PTHR32060">
    <property type="entry name" value="TAIL-SPECIFIC PROTEASE"/>
    <property type="match status" value="1"/>
</dbReference>
<evidence type="ECO:0000259" key="1">
    <source>
        <dbReference type="Pfam" id="PF03572"/>
    </source>
</evidence>
<dbReference type="GO" id="GO:0008236">
    <property type="term" value="F:serine-type peptidase activity"/>
    <property type="evidence" value="ECO:0007669"/>
    <property type="project" value="InterPro"/>
</dbReference>
<reference evidence="3" key="1">
    <citation type="submission" date="2020-10" db="EMBL/GenBank/DDBJ databases">
        <title>Microbiome of the Black Sea water column analyzed by genome centric metagenomics.</title>
        <authorList>
            <person name="Cabello-Yeves P.J."/>
            <person name="Callieri C."/>
            <person name="Picazo A."/>
            <person name="Mehrshad M."/>
            <person name="Haro-Moreno J.M."/>
            <person name="Roda-Garcia J."/>
            <person name="Dzembekova N."/>
            <person name="Slabakova V."/>
            <person name="Slabakova N."/>
            <person name="Moncheva S."/>
            <person name="Rodriguez-Valera F."/>
        </authorList>
    </citation>
    <scope>NUCLEOTIDE SEQUENCE</scope>
    <source>
        <strain evidence="3">BS307-5m-G50</strain>
    </source>
</reference>
<dbReference type="GO" id="GO:0006508">
    <property type="term" value="P:proteolysis"/>
    <property type="evidence" value="ECO:0007669"/>
    <property type="project" value="InterPro"/>
</dbReference>
<proteinExistence type="predicted"/>
<dbReference type="EMBL" id="JADHQD010000021">
    <property type="protein sequence ID" value="MBL6818508.1"/>
    <property type="molecule type" value="Genomic_DNA"/>
</dbReference>
<feature type="domain" description="Tail specific protease C-terminal" evidence="2">
    <location>
        <begin position="62"/>
        <end position="204"/>
    </location>
</feature>
<sequence>IQDYKRGIVLGQRTFGKGTVQSLESISKGQVKITESKYYRVDGSSTQNKGVLPDIELLSTWDIESVGESSYPTALEWDTVRPYRHKKFNFDSSQIIEIKNLYSQRLNSSPNLKYLGEVRDRYYLNKDKKLLSLNLDTRKLEKDARKDWLLEIENKRREGLGLEIFGTYEDLEESNKKNENTNNDIDYERDYLLIESTNIINDYLSLNKLLISKVK</sequence>
<evidence type="ECO:0000313" key="3">
    <source>
        <dbReference type="EMBL" id="MBL6818508.1"/>
    </source>
</evidence>
<dbReference type="InterPro" id="IPR029045">
    <property type="entry name" value="ClpP/crotonase-like_dom_sf"/>
</dbReference>
<dbReference type="Proteomes" id="UP000711391">
    <property type="component" value="Unassembled WGS sequence"/>
</dbReference>
<dbReference type="GO" id="GO:0007165">
    <property type="term" value="P:signal transduction"/>
    <property type="evidence" value="ECO:0007669"/>
    <property type="project" value="TreeGrafter"/>
</dbReference>
<dbReference type="InterPro" id="IPR020992">
    <property type="entry name" value="Tail_Prtase_C"/>
</dbReference>
<feature type="non-terminal residue" evidence="3">
    <location>
        <position position="1"/>
    </location>
</feature>
<accession>A0A937IC74</accession>
<dbReference type="Pfam" id="PF03572">
    <property type="entry name" value="Peptidase_S41"/>
    <property type="match status" value="1"/>
</dbReference>
<dbReference type="SUPFAM" id="SSF52096">
    <property type="entry name" value="ClpP/crotonase"/>
    <property type="match status" value="1"/>
</dbReference>
<evidence type="ECO:0000313" key="4">
    <source>
        <dbReference type="Proteomes" id="UP000711391"/>
    </source>
</evidence>
<evidence type="ECO:0000259" key="2">
    <source>
        <dbReference type="Pfam" id="PF11818"/>
    </source>
</evidence>
<protein>
    <submittedName>
        <fullName evidence="3">Carboxy terminal-processing peptidase</fullName>
    </submittedName>
</protein>
<feature type="domain" description="Tail specific protease" evidence="1">
    <location>
        <begin position="1"/>
        <end position="56"/>
    </location>
</feature>
<dbReference type="InterPro" id="IPR005151">
    <property type="entry name" value="Tail-specific_protease"/>
</dbReference>
<dbReference type="GO" id="GO:0004175">
    <property type="term" value="F:endopeptidase activity"/>
    <property type="evidence" value="ECO:0007669"/>
    <property type="project" value="TreeGrafter"/>
</dbReference>
<organism evidence="3 4">
    <name type="scientific">SAR86 cluster bacterium</name>
    <dbReference type="NCBI Taxonomy" id="2030880"/>
    <lineage>
        <taxon>Bacteria</taxon>
        <taxon>Pseudomonadati</taxon>
        <taxon>Pseudomonadota</taxon>
        <taxon>Gammaproteobacteria</taxon>
        <taxon>SAR86 cluster</taxon>
    </lineage>
</organism>
<dbReference type="Pfam" id="PF11818">
    <property type="entry name" value="DUF3340"/>
    <property type="match status" value="1"/>
</dbReference>
<dbReference type="AlphaFoldDB" id="A0A937IC74"/>
<name>A0A937IC74_9GAMM</name>
<dbReference type="Gene3D" id="3.90.226.10">
    <property type="entry name" value="2-enoyl-CoA Hydratase, Chain A, domain 1"/>
    <property type="match status" value="1"/>
</dbReference>
<comment type="caution">
    <text evidence="3">The sequence shown here is derived from an EMBL/GenBank/DDBJ whole genome shotgun (WGS) entry which is preliminary data.</text>
</comment>
<gene>
    <name evidence="3" type="ORF">ISQ64_03790</name>
</gene>
<dbReference type="GO" id="GO:0030288">
    <property type="term" value="C:outer membrane-bounded periplasmic space"/>
    <property type="evidence" value="ECO:0007669"/>
    <property type="project" value="TreeGrafter"/>
</dbReference>
<dbReference type="PANTHER" id="PTHR32060:SF22">
    <property type="entry name" value="CARBOXYL-TERMINAL-PROCESSING PEPTIDASE 3, CHLOROPLASTIC"/>
    <property type="match status" value="1"/>
</dbReference>